<organism evidence="1 2">
    <name type="scientific">Suillus subaureus</name>
    <dbReference type="NCBI Taxonomy" id="48587"/>
    <lineage>
        <taxon>Eukaryota</taxon>
        <taxon>Fungi</taxon>
        <taxon>Dikarya</taxon>
        <taxon>Basidiomycota</taxon>
        <taxon>Agaricomycotina</taxon>
        <taxon>Agaricomycetes</taxon>
        <taxon>Agaricomycetidae</taxon>
        <taxon>Boletales</taxon>
        <taxon>Suillineae</taxon>
        <taxon>Suillaceae</taxon>
        <taxon>Suillus</taxon>
    </lineage>
</organism>
<accession>A0A9P7JJ09</accession>
<proteinExistence type="predicted"/>
<evidence type="ECO:0000313" key="1">
    <source>
        <dbReference type="EMBL" id="KAG1825625.1"/>
    </source>
</evidence>
<evidence type="ECO:0000313" key="2">
    <source>
        <dbReference type="Proteomes" id="UP000807769"/>
    </source>
</evidence>
<reference evidence="1" key="1">
    <citation type="journal article" date="2020" name="New Phytol.">
        <title>Comparative genomics reveals dynamic genome evolution in host specialist ectomycorrhizal fungi.</title>
        <authorList>
            <person name="Lofgren L.A."/>
            <person name="Nguyen N.H."/>
            <person name="Vilgalys R."/>
            <person name="Ruytinx J."/>
            <person name="Liao H.L."/>
            <person name="Branco S."/>
            <person name="Kuo A."/>
            <person name="LaButti K."/>
            <person name="Lipzen A."/>
            <person name="Andreopoulos W."/>
            <person name="Pangilinan J."/>
            <person name="Riley R."/>
            <person name="Hundley H."/>
            <person name="Na H."/>
            <person name="Barry K."/>
            <person name="Grigoriev I.V."/>
            <person name="Stajich J.E."/>
            <person name="Kennedy P.G."/>
        </authorList>
    </citation>
    <scope>NUCLEOTIDE SEQUENCE</scope>
    <source>
        <strain evidence="1">MN1</strain>
    </source>
</reference>
<keyword evidence="2" id="KW-1185">Reference proteome</keyword>
<dbReference type="RefSeq" id="XP_041198878.1">
    <property type="nucleotide sequence ID" value="XM_041342831.1"/>
</dbReference>
<dbReference type="AlphaFoldDB" id="A0A9P7JJ09"/>
<dbReference type="EMBL" id="JABBWG010000002">
    <property type="protein sequence ID" value="KAG1825625.1"/>
    <property type="molecule type" value="Genomic_DNA"/>
</dbReference>
<dbReference type="GeneID" id="64636847"/>
<dbReference type="Proteomes" id="UP000807769">
    <property type="component" value="Unassembled WGS sequence"/>
</dbReference>
<sequence length="92" mass="10318">MGTCSLTRRCASVCCEQPYTLLIRLVFVQFLMPMVSKQQPNNRGLARYGDDFWGINTNYTHHTALPVSSSFPLHWHSSPGSLRFTIPSANAS</sequence>
<comment type="caution">
    <text evidence="1">The sequence shown here is derived from an EMBL/GenBank/DDBJ whole genome shotgun (WGS) entry which is preliminary data.</text>
</comment>
<gene>
    <name evidence="1" type="ORF">BJ212DRAFT_287221</name>
</gene>
<name>A0A9P7JJ09_9AGAM</name>
<protein>
    <submittedName>
        <fullName evidence="1">Uncharacterized protein</fullName>
    </submittedName>
</protein>